<comment type="subcellular location">
    <subcellularLocation>
        <location evidence="1">Cell membrane</location>
        <topology evidence="1">Multi-pass membrane protein</topology>
    </subcellularLocation>
</comment>
<dbReference type="AlphaFoldDB" id="A0A6M2BQ02"/>
<keyword evidence="11" id="KW-1185">Reference proteome</keyword>
<dbReference type="InterPro" id="IPR003838">
    <property type="entry name" value="ABC3_permease_C"/>
</dbReference>
<sequence>MDIAPIIAALKRQKTAAALIAIEIALSCAIICNVLFLITHRLERSHVPSGVVEDELVYIRTAGIGASGGDDPMVRAREDRAALASIPGVKSATIINQIPFGHSSWNTGVKLAADQQQTSANVGAYYADEHMLDSFGVKLIAGRQFTSDEFLNFDDVLKGKSDPPSSMIITKTLARRLFGDENAIGKNIYLDDTKPTRVIGIVEHLIRPNFGSDLIDADSSMILPVRLSLGYGQFVLRTDPGNRDAVIAAARKKLKEVSPNRIVLDAKTLESARSDYFKQDRVMAGLLVAVVISLLIVTALGIVGLASFWVQRRRRQIGIRRALGATRRQILHYFQTENFLIVTVGIVIGMGAAYAISGWLMHQYELPRLPLYYLPVGAVALWLLGQLSVLAPALRAASVPPATATRTV</sequence>
<reference evidence="10 11" key="1">
    <citation type="journal article" date="2014" name="Int. J. Syst. Evol. Microbiol.">
        <title>Solimonas terrae sp. nov., isolated from soil.</title>
        <authorList>
            <person name="Kim S.J."/>
            <person name="Moon J.Y."/>
            <person name="Weon H.Y."/>
            <person name="Ahn J.H."/>
            <person name="Chen W.M."/>
            <person name="Kwon S.W."/>
        </authorList>
    </citation>
    <scope>NUCLEOTIDE SEQUENCE [LARGE SCALE GENOMIC DNA]</scope>
    <source>
        <strain evidence="10 11">KIS83-12</strain>
    </source>
</reference>
<comment type="similarity">
    <text evidence="6">Belongs to the ABC-4 integral membrane protein family.</text>
</comment>
<dbReference type="PANTHER" id="PTHR30572:SF4">
    <property type="entry name" value="ABC TRANSPORTER PERMEASE YTRF"/>
    <property type="match status" value="1"/>
</dbReference>
<evidence type="ECO:0000256" key="1">
    <source>
        <dbReference type="ARBA" id="ARBA00004651"/>
    </source>
</evidence>
<feature type="transmembrane region" description="Helical" evidence="7">
    <location>
        <begin position="338"/>
        <end position="360"/>
    </location>
</feature>
<dbReference type="Proteomes" id="UP000472676">
    <property type="component" value="Unassembled WGS sequence"/>
</dbReference>
<dbReference type="GO" id="GO:0022857">
    <property type="term" value="F:transmembrane transporter activity"/>
    <property type="evidence" value="ECO:0007669"/>
    <property type="project" value="TreeGrafter"/>
</dbReference>
<evidence type="ECO:0000256" key="5">
    <source>
        <dbReference type="ARBA" id="ARBA00023136"/>
    </source>
</evidence>
<dbReference type="InterPro" id="IPR050250">
    <property type="entry name" value="Macrolide_Exporter_MacB"/>
</dbReference>
<evidence type="ECO:0000256" key="6">
    <source>
        <dbReference type="ARBA" id="ARBA00038076"/>
    </source>
</evidence>
<proteinExistence type="inferred from homology"/>
<feature type="domain" description="ABC3 transporter permease C-terminal" evidence="8">
    <location>
        <begin position="290"/>
        <end position="401"/>
    </location>
</feature>
<evidence type="ECO:0000256" key="2">
    <source>
        <dbReference type="ARBA" id="ARBA00022475"/>
    </source>
</evidence>
<evidence type="ECO:0000256" key="7">
    <source>
        <dbReference type="SAM" id="Phobius"/>
    </source>
</evidence>
<evidence type="ECO:0000313" key="11">
    <source>
        <dbReference type="Proteomes" id="UP000472676"/>
    </source>
</evidence>
<dbReference type="Pfam" id="PF12704">
    <property type="entry name" value="MacB_PCD"/>
    <property type="match status" value="1"/>
</dbReference>
<feature type="transmembrane region" description="Helical" evidence="7">
    <location>
        <begin position="372"/>
        <end position="394"/>
    </location>
</feature>
<dbReference type="EMBL" id="JAAMOW010000002">
    <property type="protein sequence ID" value="NGY04163.1"/>
    <property type="molecule type" value="Genomic_DNA"/>
</dbReference>
<keyword evidence="3 7" id="KW-0812">Transmembrane</keyword>
<organism evidence="10 11">
    <name type="scientific">Solimonas terrae</name>
    <dbReference type="NCBI Taxonomy" id="1396819"/>
    <lineage>
        <taxon>Bacteria</taxon>
        <taxon>Pseudomonadati</taxon>
        <taxon>Pseudomonadota</taxon>
        <taxon>Gammaproteobacteria</taxon>
        <taxon>Nevskiales</taxon>
        <taxon>Nevskiaceae</taxon>
        <taxon>Solimonas</taxon>
    </lineage>
</organism>
<evidence type="ECO:0000259" key="9">
    <source>
        <dbReference type="Pfam" id="PF12704"/>
    </source>
</evidence>
<evidence type="ECO:0000259" key="8">
    <source>
        <dbReference type="Pfam" id="PF02687"/>
    </source>
</evidence>
<dbReference type="InterPro" id="IPR025857">
    <property type="entry name" value="MacB_PCD"/>
</dbReference>
<dbReference type="GO" id="GO:0005886">
    <property type="term" value="C:plasma membrane"/>
    <property type="evidence" value="ECO:0007669"/>
    <property type="project" value="UniProtKB-SubCell"/>
</dbReference>
<comment type="caution">
    <text evidence="10">The sequence shown here is derived from an EMBL/GenBank/DDBJ whole genome shotgun (WGS) entry which is preliminary data.</text>
</comment>
<evidence type="ECO:0000256" key="3">
    <source>
        <dbReference type="ARBA" id="ARBA00022692"/>
    </source>
</evidence>
<dbReference type="PANTHER" id="PTHR30572">
    <property type="entry name" value="MEMBRANE COMPONENT OF TRANSPORTER-RELATED"/>
    <property type="match status" value="1"/>
</dbReference>
<dbReference type="Pfam" id="PF02687">
    <property type="entry name" value="FtsX"/>
    <property type="match status" value="1"/>
</dbReference>
<evidence type="ECO:0000313" key="10">
    <source>
        <dbReference type="EMBL" id="NGY04163.1"/>
    </source>
</evidence>
<dbReference type="RefSeq" id="WP_166252859.1">
    <property type="nucleotide sequence ID" value="NZ_JAAMOW010000002.1"/>
</dbReference>
<evidence type="ECO:0000256" key="4">
    <source>
        <dbReference type="ARBA" id="ARBA00022989"/>
    </source>
</evidence>
<feature type="domain" description="MacB-like periplasmic core" evidence="9">
    <location>
        <begin position="29"/>
        <end position="251"/>
    </location>
</feature>
<accession>A0A6M2BQ02</accession>
<feature type="transmembrane region" description="Helical" evidence="7">
    <location>
        <begin position="282"/>
        <end position="310"/>
    </location>
</feature>
<gene>
    <name evidence="10" type="ORF">G7Y85_05255</name>
</gene>
<keyword evidence="5 7" id="KW-0472">Membrane</keyword>
<keyword evidence="2" id="KW-1003">Cell membrane</keyword>
<feature type="transmembrane region" description="Helical" evidence="7">
    <location>
        <begin position="16"/>
        <end position="38"/>
    </location>
</feature>
<protein>
    <submittedName>
        <fullName evidence="10">FtsX-like permease family protein</fullName>
    </submittedName>
</protein>
<keyword evidence="4 7" id="KW-1133">Transmembrane helix</keyword>
<name>A0A6M2BQ02_9GAMM</name>